<feature type="domain" description="C2H2-type" evidence="1">
    <location>
        <begin position="94"/>
        <end position="114"/>
    </location>
</feature>
<gene>
    <name evidence="2" type="ORF">DM02DRAFT_505731</name>
</gene>
<dbReference type="OrthoDB" id="20872at2759"/>
<sequence length="124" mass="15037">RDHLRRDLQPYMCTYPDCPLPDQLYYDFNSWNMHEQRCHRPIWICNEGHEISFRDRDEYMEHVRVAHAPIAKTLLLPELVDTRESTTRECERDCPFCLRYFSRTMDMQLHISRHLESVALLTLP</sequence>
<protein>
    <recommendedName>
        <fullName evidence="1">C2H2-type domain-containing protein</fullName>
    </recommendedName>
</protein>
<feature type="non-terminal residue" evidence="2">
    <location>
        <position position="124"/>
    </location>
</feature>
<feature type="non-terminal residue" evidence="2">
    <location>
        <position position="1"/>
    </location>
</feature>
<evidence type="ECO:0000313" key="3">
    <source>
        <dbReference type="Proteomes" id="UP000244855"/>
    </source>
</evidence>
<dbReference type="InterPro" id="IPR013087">
    <property type="entry name" value="Znf_C2H2_type"/>
</dbReference>
<name>A0A2V1DDW1_9PLEO</name>
<dbReference type="PANTHER" id="PTHR35391">
    <property type="entry name" value="C2H2-TYPE DOMAIN-CONTAINING PROTEIN-RELATED"/>
    <property type="match status" value="1"/>
</dbReference>
<dbReference type="AlphaFoldDB" id="A0A2V1DDW1"/>
<reference evidence="2 3" key="1">
    <citation type="journal article" date="2018" name="Sci. Rep.">
        <title>Comparative genomics provides insights into the lifestyle and reveals functional heterogeneity of dark septate endophytic fungi.</title>
        <authorList>
            <person name="Knapp D.G."/>
            <person name="Nemeth J.B."/>
            <person name="Barry K."/>
            <person name="Hainaut M."/>
            <person name="Henrissat B."/>
            <person name="Johnson J."/>
            <person name="Kuo A."/>
            <person name="Lim J.H.P."/>
            <person name="Lipzen A."/>
            <person name="Nolan M."/>
            <person name="Ohm R.A."/>
            <person name="Tamas L."/>
            <person name="Grigoriev I.V."/>
            <person name="Spatafora J.W."/>
            <person name="Nagy L.G."/>
            <person name="Kovacs G.M."/>
        </authorList>
    </citation>
    <scope>NUCLEOTIDE SEQUENCE [LARGE SCALE GENOMIC DNA]</scope>
    <source>
        <strain evidence="2 3">DSE2036</strain>
    </source>
</reference>
<proteinExistence type="predicted"/>
<dbReference type="PANTHER" id="PTHR35391:SF7">
    <property type="entry name" value="C2H2-TYPE DOMAIN-CONTAINING PROTEIN"/>
    <property type="match status" value="1"/>
</dbReference>
<dbReference type="EMBL" id="KZ805468">
    <property type="protein sequence ID" value="PVH96310.1"/>
    <property type="molecule type" value="Genomic_DNA"/>
</dbReference>
<dbReference type="STRING" id="97972.A0A2V1DDW1"/>
<dbReference type="SMART" id="SM00355">
    <property type="entry name" value="ZnF_C2H2"/>
    <property type="match status" value="3"/>
</dbReference>
<accession>A0A2V1DDW1</accession>
<keyword evidence="3" id="KW-1185">Reference proteome</keyword>
<evidence type="ECO:0000259" key="1">
    <source>
        <dbReference type="PROSITE" id="PS00028"/>
    </source>
</evidence>
<dbReference type="PROSITE" id="PS00028">
    <property type="entry name" value="ZINC_FINGER_C2H2_1"/>
    <property type="match status" value="1"/>
</dbReference>
<evidence type="ECO:0000313" key="2">
    <source>
        <dbReference type="EMBL" id="PVH96310.1"/>
    </source>
</evidence>
<dbReference type="Proteomes" id="UP000244855">
    <property type="component" value="Unassembled WGS sequence"/>
</dbReference>
<organism evidence="2 3">
    <name type="scientific">Periconia macrospinosa</name>
    <dbReference type="NCBI Taxonomy" id="97972"/>
    <lineage>
        <taxon>Eukaryota</taxon>
        <taxon>Fungi</taxon>
        <taxon>Dikarya</taxon>
        <taxon>Ascomycota</taxon>
        <taxon>Pezizomycotina</taxon>
        <taxon>Dothideomycetes</taxon>
        <taxon>Pleosporomycetidae</taxon>
        <taxon>Pleosporales</taxon>
        <taxon>Massarineae</taxon>
        <taxon>Periconiaceae</taxon>
        <taxon>Periconia</taxon>
    </lineage>
</organism>